<name>A0ABT1TFL3_9GAMM</name>
<dbReference type="SUPFAM" id="SSF46894">
    <property type="entry name" value="C-terminal effector domain of the bipartite response regulators"/>
    <property type="match status" value="1"/>
</dbReference>
<keyword evidence="3" id="KW-1185">Reference proteome</keyword>
<proteinExistence type="predicted"/>
<sequence>MEGKSYAEIAAELAISLRTVEFGTS</sequence>
<dbReference type="Proteomes" id="UP001524499">
    <property type="component" value="Unassembled WGS sequence"/>
</dbReference>
<evidence type="ECO:0000313" key="2">
    <source>
        <dbReference type="EMBL" id="MCQ8104220.1"/>
    </source>
</evidence>
<feature type="domain" description="HTH luxR-type" evidence="1">
    <location>
        <begin position="1"/>
        <end position="25"/>
    </location>
</feature>
<dbReference type="InterPro" id="IPR036388">
    <property type="entry name" value="WH-like_DNA-bd_sf"/>
</dbReference>
<evidence type="ECO:0000259" key="1">
    <source>
        <dbReference type="PROSITE" id="PS50043"/>
    </source>
</evidence>
<dbReference type="EMBL" id="JANIBJ010000013">
    <property type="protein sequence ID" value="MCQ8104220.1"/>
    <property type="molecule type" value="Genomic_DNA"/>
</dbReference>
<dbReference type="PROSITE" id="PS50043">
    <property type="entry name" value="HTH_LUXR_2"/>
    <property type="match status" value="1"/>
</dbReference>
<protein>
    <recommendedName>
        <fullName evidence="1">HTH luxR-type domain-containing protein</fullName>
    </recommendedName>
</protein>
<dbReference type="InterPro" id="IPR013249">
    <property type="entry name" value="RNA_pol_sigma70_r4_t2"/>
</dbReference>
<evidence type="ECO:0000313" key="3">
    <source>
        <dbReference type="Proteomes" id="UP001524499"/>
    </source>
</evidence>
<dbReference type="InterPro" id="IPR016032">
    <property type="entry name" value="Sig_transdc_resp-reg_C-effctor"/>
</dbReference>
<gene>
    <name evidence="2" type="ORF">NP590_08895</name>
</gene>
<comment type="caution">
    <text evidence="2">The sequence shown here is derived from an EMBL/GenBank/DDBJ whole genome shotgun (WGS) entry which is preliminary data.</text>
</comment>
<dbReference type="InterPro" id="IPR000792">
    <property type="entry name" value="Tscrpt_reg_LuxR_C"/>
</dbReference>
<organism evidence="2 3">
    <name type="scientific">Methylomonas subterranea</name>
    <dbReference type="NCBI Taxonomy" id="2952225"/>
    <lineage>
        <taxon>Bacteria</taxon>
        <taxon>Pseudomonadati</taxon>
        <taxon>Pseudomonadota</taxon>
        <taxon>Gammaproteobacteria</taxon>
        <taxon>Methylococcales</taxon>
        <taxon>Methylococcaceae</taxon>
        <taxon>Methylomonas</taxon>
    </lineage>
</organism>
<dbReference type="Pfam" id="PF08281">
    <property type="entry name" value="Sigma70_r4_2"/>
    <property type="match status" value="1"/>
</dbReference>
<reference evidence="2 3" key="1">
    <citation type="submission" date="2022-07" db="EMBL/GenBank/DDBJ databases">
        <title>Methylomonas rivi sp. nov., Methylomonas rosea sp. nov., Methylomonas aureus sp. nov. and Methylomonas subterranea sp. nov., four novel methanotrophs isolated from a freshwater creek and the deep terrestrial subsurface.</title>
        <authorList>
            <person name="Abin C."/>
            <person name="Sankaranarayanan K."/>
            <person name="Garner C."/>
            <person name="Sindelar R."/>
            <person name="Kotary K."/>
            <person name="Garner R."/>
            <person name="Barclay S."/>
            <person name="Lawson P."/>
            <person name="Krumholz L."/>
        </authorList>
    </citation>
    <scope>NUCLEOTIDE SEQUENCE [LARGE SCALE GENOMIC DNA]</scope>
    <source>
        <strain evidence="2 3">SURF-2</strain>
    </source>
</reference>
<accession>A0ABT1TFL3</accession>
<dbReference type="Gene3D" id="1.10.10.10">
    <property type="entry name" value="Winged helix-like DNA-binding domain superfamily/Winged helix DNA-binding domain"/>
    <property type="match status" value="1"/>
</dbReference>
<dbReference type="RefSeq" id="WP_256602000.1">
    <property type="nucleotide sequence ID" value="NZ_JANIBJ010000013.1"/>
</dbReference>